<evidence type="ECO:0000313" key="2">
    <source>
        <dbReference type="Proteomes" id="UP000632766"/>
    </source>
</evidence>
<accession>A0A8J7L7C3</accession>
<dbReference type="AlphaFoldDB" id="A0A8J7L7C3"/>
<protein>
    <submittedName>
        <fullName evidence="1">Uncharacterized protein</fullName>
    </submittedName>
</protein>
<comment type="caution">
    <text evidence="1">The sequence shown here is derived from an EMBL/GenBank/DDBJ whole genome shotgun (WGS) entry which is preliminary data.</text>
</comment>
<proteinExistence type="predicted"/>
<evidence type="ECO:0000313" key="1">
    <source>
        <dbReference type="EMBL" id="MBH8562148.1"/>
    </source>
</evidence>
<sequence length="75" mass="8773">MSNLDQVLQDALQLSYEQQEMLIKILQNRRHENRRTEIATDAQQTLADFHIGKFRHQSAQDVIAALRQSLNEPEK</sequence>
<dbReference type="EMBL" id="JAECZC010000010">
    <property type="protein sequence ID" value="MBH8562148.1"/>
    <property type="molecule type" value="Genomic_DNA"/>
</dbReference>
<dbReference type="RefSeq" id="WP_198124119.1">
    <property type="nucleotide sequence ID" value="NZ_JAECZC010000010.1"/>
</dbReference>
<gene>
    <name evidence="1" type="ORF">I8748_08165</name>
</gene>
<reference evidence="1 2" key="1">
    <citation type="journal article" date="2021" name="Int. J. Syst. Evol. Microbiol.">
        <title>Amazonocrinis nigriterrae gen. nov., sp. nov., Atlanticothrix silvestris gen. nov., sp. nov. and Dendronalium phyllosphericum gen. nov., sp. nov., nostocacean cyanobacteria from Brazilian environments.</title>
        <authorList>
            <person name="Alvarenga D.O."/>
            <person name="Andreote A.P.D."/>
            <person name="Branco L.H.Z."/>
            <person name="Delbaje E."/>
            <person name="Cruz R.B."/>
            <person name="Varani A.M."/>
            <person name="Fiore M.F."/>
        </authorList>
    </citation>
    <scope>NUCLEOTIDE SEQUENCE [LARGE SCALE GENOMIC DNA]</scope>
    <source>
        <strain evidence="1 2">CENA67</strain>
    </source>
</reference>
<organism evidence="1 2">
    <name type="scientific">Amazonocrinis nigriterrae CENA67</name>
    <dbReference type="NCBI Taxonomy" id="2794033"/>
    <lineage>
        <taxon>Bacteria</taxon>
        <taxon>Bacillati</taxon>
        <taxon>Cyanobacteriota</taxon>
        <taxon>Cyanophyceae</taxon>
        <taxon>Nostocales</taxon>
        <taxon>Nostocaceae</taxon>
        <taxon>Amazonocrinis</taxon>
        <taxon>Amazonocrinis nigriterrae</taxon>
    </lineage>
</organism>
<name>A0A8J7L7C3_9NOST</name>
<dbReference type="Proteomes" id="UP000632766">
    <property type="component" value="Unassembled WGS sequence"/>
</dbReference>
<keyword evidence="2" id="KW-1185">Reference proteome</keyword>